<evidence type="ECO:0000313" key="2">
    <source>
        <dbReference type="EMBL" id="REG24454.1"/>
    </source>
</evidence>
<dbReference type="Pfam" id="PF12385">
    <property type="entry name" value="Peptidase_C70"/>
    <property type="match status" value="1"/>
</dbReference>
<keyword evidence="4" id="KW-1185">Reference proteome</keyword>
<dbReference type="GO" id="GO:0006508">
    <property type="term" value="P:proteolysis"/>
    <property type="evidence" value="ECO:0007669"/>
    <property type="project" value="UniProtKB-KW"/>
</dbReference>
<dbReference type="EMBL" id="QUMU01000014">
    <property type="protein sequence ID" value="REG24454.1"/>
    <property type="molecule type" value="Genomic_DNA"/>
</dbReference>
<keyword evidence="2" id="KW-0645">Protease</keyword>
<dbReference type="SUPFAM" id="SSF50405">
    <property type="entry name" value="Actin-crosslinking proteins"/>
    <property type="match status" value="1"/>
</dbReference>
<dbReference type="AlphaFoldDB" id="A0AAC8Q652"/>
<dbReference type="Proteomes" id="UP000035579">
    <property type="component" value="Chromosome"/>
</dbReference>
<evidence type="ECO:0000313" key="1">
    <source>
        <dbReference type="EMBL" id="AKJ01236.1"/>
    </source>
</evidence>
<dbReference type="InterPro" id="IPR022118">
    <property type="entry name" value="Peptidase_C70_AvrRpt2"/>
</dbReference>
<gene>
    <name evidence="1" type="ORF">AA314_02862</name>
    <name evidence="2" type="ORF">ATI61_11462</name>
</gene>
<accession>A0AAC8Q652</accession>
<sequence>MLNPMRKLSFPLMALTLFIGFPVRDARAEDVRLPVPLIGQQTEMWCWATTLQMSVAPTGAAVTQCSQANARFGRADCCNTPTPASCIQGGWPDYNRVNYNSAESAWGTALTFAQLKAEMKANRPVNFSWGWAGGGGHIMVAKGINDDNGAQWVLVNDPWPPTGGTSRWITYADYVSAPNQYSHWRDYSAISPRIPTLTGKKIALQSDTGKFFSRCSGCQTLVDNSPKDTITVHITAATPDQPWARFDVVDVGGGKVALKADSGKFVSRCESCIAGGTKTDFATVHATDSSQAYAQFTPELLPNGKYAFKADTGNYLSRCDGCSPSSIHPTVTMHVTNPANEPTAQWAVTFIQ</sequence>
<dbReference type="Gene3D" id="2.80.10.50">
    <property type="match status" value="1"/>
</dbReference>
<protein>
    <submittedName>
        <fullName evidence="2">Papain like cysteine protease AvrRpt2</fullName>
    </submittedName>
</protein>
<dbReference type="Proteomes" id="UP000256345">
    <property type="component" value="Unassembled WGS sequence"/>
</dbReference>
<proteinExistence type="predicted"/>
<dbReference type="KEGG" id="age:AA314_02862"/>
<evidence type="ECO:0000313" key="3">
    <source>
        <dbReference type="Proteomes" id="UP000035579"/>
    </source>
</evidence>
<organism evidence="1 3">
    <name type="scientific">Archangium gephyra</name>
    <dbReference type="NCBI Taxonomy" id="48"/>
    <lineage>
        <taxon>Bacteria</taxon>
        <taxon>Pseudomonadati</taxon>
        <taxon>Myxococcota</taxon>
        <taxon>Myxococcia</taxon>
        <taxon>Myxococcales</taxon>
        <taxon>Cystobacterineae</taxon>
        <taxon>Archangiaceae</taxon>
        <taxon>Archangium</taxon>
    </lineage>
</organism>
<dbReference type="InterPro" id="IPR008999">
    <property type="entry name" value="Actin-crosslinking"/>
</dbReference>
<reference evidence="2 4" key="2">
    <citation type="submission" date="2018-08" db="EMBL/GenBank/DDBJ databases">
        <title>Genomic Encyclopedia of Archaeal and Bacterial Type Strains, Phase II (KMG-II): from individual species to whole genera.</title>
        <authorList>
            <person name="Goeker M."/>
        </authorList>
    </citation>
    <scope>NUCLEOTIDE SEQUENCE [LARGE SCALE GENOMIC DNA]</scope>
    <source>
        <strain evidence="2 4">DSM 2261</strain>
    </source>
</reference>
<dbReference type="EMBL" id="CP011509">
    <property type="protein sequence ID" value="AKJ01236.1"/>
    <property type="molecule type" value="Genomic_DNA"/>
</dbReference>
<keyword evidence="2" id="KW-0378">Hydrolase</keyword>
<dbReference type="CDD" id="cd00257">
    <property type="entry name" value="beta-trefoil_FSCN-like"/>
    <property type="match status" value="1"/>
</dbReference>
<dbReference type="GO" id="GO:0008233">
    <property type="term" value="F:peptidase activity"/>
    <property type="evidence" value="ECO:0007669"/>
    <property type="project" value="UniProtKB-KW"/>
</dbReference>
<name>A0AAC8Q652_9BACT</name>
<evidence type="ECO:0000313" key="4">
    <source>
        <dbReference type="Proteomes" id="UP000256345"/>
    </source>
</evidence>
<reference evidence="1 3" key="1">
    <citation type="submission" date="2015-05" db="EMBL/GenBank/DDBJ databases">
        <title>Genome assembly of Archangium gephyra DSM 2261.</title>
        <authorList>
            <person name="Sharma G."/>
            <person name="Subramanian S."/>
        </authorList>
    </citation>
    <scope>NUCLEOTIDE SEQUENCE [LARGE SCALE GENOMIC DNA]</scope>
    <source>
        <strain evidence="1 3">DSM 2261</strain>
    </source>
</reference>